<dbReference type="Proteomes" id="UP001462640">
    <property type="component" value="Unassembled WGS sequence"/>
</dbReference>
<sequence>MSQSSLIQPDTRRWAWLPPVGSWGYYTLLAAVGMFILGPLGGVTAAFMNFSIGFFVGGQVLAGILGSVITYGYGPEGRHGANYIQTTAASVAGMMAMSTLIQAMTWMGMPQVPDWQLVLYMLCISMMAAGIGMLYTPILVERMQLTFPSGLAVANILRALTDPVLLRQSVSRLFGGLGAGLVGGIAAAKVVWMGTIELSTSTFGAGLIVGARVGIPAIVAGLVFEGLSPYFISIGWLHEGEPFRKIAFLIALGMILGAAVIDLSLIFYRVVRRLAQPGERVVVPDEQRTGPRASMPRLLAWVGVWTVATVICGVQFFHEPLGFMLLAVALCYLFVIVCGISLGLTDSNPISSSFVVTVLVLASLGLKDPMLALMAAMVVFVSASVAGDMQQDRSTGWRLGSNRTLQFRFQVVGLLLGAVMAVAIAKLFMTAYPVLNLDQTVMSKDQAPAQWTSAMTYKFVGALRSLTDPKPYQTDAILIGIAIGLVTEFLRKWIKANGAYQRFAAGSRLGFGTDFMLDAVVLPSPYASSFGGFVNLATSAWFAAGGTVSSAINTFAPKTPPKPGEEELPSDMSSTSLVGGGLIAGDALAALGLGVAGLLAVL</sequence>
<feature type="transmembrane region" description="Helical" evidence="6">
    <location>
        <begin position="576"/>
        <end position="601"/>
    </location>
</feature>
<keyword evidence="4 6" id="KW-1133">Transmembrane helix</keyword>
<feature type="transmembrane region" description="Helical" evidence="6">
    <location>
        <begin position="83"/>
        <end position="105"/>
    </location>
</feature>
<feature type="transmembrane region" description="Helical" evidence="6">
    <location>
        <begin position="50"/>
        <end position="71"/>
    </location>
</feature>
<feature type="transmembrane region" description="Helical" evidence="6">
    <location>
        <begin position="411"/>
        <end position="435"/>
    </location>
</feature>
<dbReference type="RefSeq" id="WP_347607940.1">
    <property type="nucleotide sequence ID" value="NZ_JBDPZC010000002.1"/>
</dbReference>
<feature type="transmembrane region" description="Helical" evidence="6">
    <location>
        <begin position="173"/>
        <end position="192"/>
    </location>
</feature>
<evidence type="ECO:0000313" key="7">
    <source>
        <dbReference type="EMBL" id="MEO3712481.1"/>
    </source>
</evidence>
<comment type="subcellular location">
    <subcellularLocation>
        <location evidence="1">Membrane</location>
        <topology evidence="1">Multi-pass membrane protein</topology>
    </subcellularLocation>
</comment>
<proteinExistence type="predicted"/>
<evidence type="ECO:0000256" key="5">
    <source>
        <dbReference type="ARBA" id="ARBA00023136"/>
    </source>
</evidence>
<keyword evidence="3 6" id="KW-0812">Transmembrane</keyword>
<keyword evidence="2" id="KW-0813">Transport</keyword>
<feature type="transmembrane region" description="Helical" evidence="6">
    <location>
        <begin position="476"/>
        <end position="494"/>
    </location>
</feature>
<feature type="transmembrane region" description="Helical" evidence="6">
    <location>
        <begin position="533"/>
        <end position="556"/>
    </location>
</feature>
<name>A0ABV0GBP7_9BURK</name>
<gene>
    <name evidence="7" type="ORF">ABDJ40_06835</name>
</gene>
<organism evidence="7 8">
    <name type="scientific">Roseateles flavus</name>
    <dbReference type="NCBI Taxonomy" id="3149041"/>
    <lineage>
        <taxon>Bacteria</taxon>
        <taxon>Pseudomonadati</taxon>
        <taxon>Pseudomonadota</taxon>
        <taxon>Betaproteobacteria</taxon>
        <taxon>Burkholderiales</taxon>
        <taxon>Sphaerotilaceae</taxon>
        <taxon>Roseateles</taxon>
    </lineage>
</organism>
<keyword evidence="8" id="KW-1185">Reference proteome</keyword>
<dbReference type="PANTHER" id="PTHR31645">
    <property type="entry name" value="OLIGOPEPTIDE TRANSPORTER YGL114W-RELATED"/>
    <property type="match status" value="1"/>
</dbReference>
<evidence type="ECO:0000256" key="6">
    <source>
        <dbReference type="SAM" id="Phobius"/>
    </source>
</evidence>
<feature type="transmembrane region" description="Helical" evidence="6">
    <location>
        <begin position="298"/>
        <end position="317"/>
    </location>
</feature>
<feature type="transmembrane region" description="Helical" evidence="6">
    <location>
        <begin position="323"/>
        <end position="342"/>
    </location>
</feature>
<keyword evidence="5 6" id="KW-0472">Membrane</keyword>
<dbReference type="Pfam" id="PF03169">
    <property type="entry name" value="OPT"/>
    <property type="match status" value="1"/>
</dbReference>
<reference evidence="7 8" key="1">
    <citation type="submission" date="2024-05" db="EMBL/GenBank/DDBJ databases">
        <title>Roseateles sp. 2.12 16S ribosomal RNA gene Genome sequencing and assembly.</title>
        <authorList>
            <person name="Woo H."/>
        </authorList>
    </citation>
    <scope>NUCLEOTIDE SEQUENCE [LARGE SCALE GENOMIC DNA]</scope>
    <source>
        <strain evidence="7 8">2.12</strain>
    </source>
</reference>
<dbReference type="PANTHER" id="PTHR31645:SF0">
    <property type="entry name" value="OLIGOPEPTIDE TRANSPORTER YGL114W-RELATED"/>
    <property type="match status" value="1"/>
</dbReference>
<protein>
    <submittedName>
        <fullName evidence="7">OPT/YSL family transporter</fullName>
    </submittedName>
</protein>
<evidence type="ECO:0000313" key="8">
    <source>
        <dbReference type="Proteomes" id="UP001462640"/>
    </source>
</evidence>
<feature type="transmembrane region" description="Helical" evidence="6">
    <location>
        <begin position="117"/>
        <end position="138"/>
    </location>
</feature>
<feature type="transmembrane region" description="Helical" evidence="6">
    <location>
        <begin position="246"/>
        <end position="268"/>
    </location>
</feature>
<feature type="transmembrane region" description="Helical" evidence="6">
    <location>
        <begin position="23"/>
        <end position="43"/>
    </location>
</feature>
<dbReference type="InterPro" id="IPR045035">
    <property type="entry name" value="YSL-like"/>
</dbReference>
<dbReference type="EMBL" id="JBDPZC010000002">
    <property type="protein sequence ID" value="MEO3712481.1"/>
    <property type="molecule type" value="Genomic_DNA"/>
</dbReference>
<accession>A0ABV0GBP7</accession>
<dbReference type="InterPro" id="IPR004813">
    <property type="entry name" value="OPT"/>
</dbReference>
<feature type="transmembrane region" description="Helical" evidence="6">
    <location>
        <begin position="204"/>
        <end position="226"/>
    </location>
</feature>
<feature type="transmembrane region" description="Helical" evidence="6">
    <location>
        <begin position="372"/>
        <end position="390"/>
    </location>
</feature>
<evidence type="ECO:0000256" key="1">
    <source>
        <dbReference type="ARBA" id="ARBA00004141"/>
    </source>
</evidence>
<evidence type="ECO:0000256" key="4">
    <source>
        <dbReference type="ARBA" id="ARBA00022989"/>
    </source>
</evidence>
<evidence type="ECO:0000256" key="2">
    <source>
        <dbReference type="ARBA" id="ARBA00022448"/>
    </source>
</evidence>
<comment type="caution">
    <text evidence="7">The sequence shown here is derived from an EMBL/GenBank/DDBJ whole genome shotgun (WGS) entry which is preliminary data.</text>
</comment>
<feature type="transmembrane region" description="Helical" evidence="6">
    <location>
        <begin position="349"/>
        <end position="366"/>
    </location>
</feature>
<evidence type="ECO:0000256" key="3">
    <source>
        <dbReference type="ARBA" id="ARBA00022692"/>
    </source>
</evidence>